<proteinExistence type="predicted"/>
<dbReference type="EMBL" id="CP073041">
    <property type="protein sequence ID" value="UXE60138.1"/>
    <property type="molecule type" value="Genomic_DNA"/>
</dbReference>
<sequence length="119" mass="12916">MEPLTLLATGVTIILTGALTRVGELSLDGAIAQLKNLIVVKSPEIWKQLEATAKNPAALPKTIEVMATLLEDQELREVAEQVTKENESNPYVIQMINQNKQVTVSQSGIGNSQNNTFSL</sequence>
<name>A0A977KUD7_9CYAN</name>
<protein>
    <submittedName>
        <fullName evidence="1">Eukaryotic translation initiation factor 3 subunit E</fullName>
    </submittedName>
</protein>
<dbReference type="Proteomes" id="UP001065613">
    <property type="component" value="Chromosome"/>
</dbReference>
<evidence type="ECO:0000313" key="1">
    <source>
        <dbReference type="EMBL" id="UXE60138.1"/>
    </source>
</evidence>
<dbReference type="AlphaFoldDB" id="A0A977KUD7"/>
<keyword evidence="1" id="KW-0396">Initiation factor</keyword>
<dbReference type="GO" id="GO:0003743">
    <property type="term" value="F:translation initiation factor activity"/>
    <property type="evidence" value="ECO:0007669"/>
    <property type="project" value="UniProtKB-KW"/>
</dbReference>
<accession>A0A977KUD7</accession>
<keyword evidence="1" id="KW-0648">Protein biosynthesis</keyword>
<organism evidence="1">
    <name type="scientific">Woronichinia naegeliana WA131</name>
    <dbReference type="NCBI Taxonomy" id="2824559"/>
    <lineage>
        <taxon>Bacteria</taxon>
        <taxon>Bacillati</taxon>
        <taxon>Cyanobacteriota</taxon>
        <taxon>Cyanophyceae</taxon>
        <taxon>Synechococcales</taxon>
        <taxon>Coelosphaeriaceae</taxon>
        <taxon>Woronichinia</taxon>
    </lineage>
</organism>
<dbReference type="KEGG" id="wna:KA717_31515"/>
<gene>
    <name evidence="1" type="ORF">KA717_31515</name>
</gene>
<reference evidence="1" key="1">
    <citation type="submission" date="2021-04" db="EMBL/GenBank/DDBJ databases">
        <title>Genome sequence of Woronichinia naegeliana from Washington state freshwater lake bloom.</title>
        <authorList>
            <person name="Dreher T.W."/>
        </authorList>
    </citation>
    <scope>NUCLEOTIDE SEQUENCE</scope>
    <source>
        <strain evidence="1">WA131</strain>
    </source>
</reference>